<name>A0A6U3YB95_9STRA</name>
<dbReference type="GO" id="GO:0005739">
    <property type="term" value="C:mitochondrion"/>
    <property type="evidence" value="ECO:0007669"/>
    <property type="project" value="InterPro"/>
</dbReference>
<reference evidence="2" key="1">
    <citation type="submission" date="2021-01" db="EMBL/GenBank/DDBJ databases">
        <authorList>
            <person name="Corre E."/>
            <person name="Pelletier E."/>
            <person name="Niang G."/>
            <person name="Scheremetjew M."/>
            <person name="Finn R."/>
            <person name="Kale V."/>
            <person name="Holt S."/>
            <person name="Cochrane G."/>
            <person name="Meng A."/>
            <person name="Brown T."/>
            <person name="Cohen L."/>
        </authorList>
    </citation>
    <scope>NUCLEOTIDE SEQUENCE</scope>
    <source>
        <strain evidence="2">SM1012Den-03</strain>
    </source>
</reference>
<evidence type="ECO:0000313" key="2">
    <source>
        <dbReference type="EMBL" id="CAD9622592.1"/>
    </source>
</evidence>
<organism evidence="2">
    <name type="scientific">Skeletonema marinoi</name>
    <dbReference type="NCBI Taxonomy" id="267567"/>
    <lineage>
        <taxon>Eukaryota</taxon>
        <taxon>Sar</taxon>
        <taxon>Stramenopiles</taxon>
        <taxon>Ochrophyta</taxon>
        <taxon>Bacillariophyta</taxon>
        <taxon>Coscinodiscophyceae</taxon>
        <taxon>Thalassiosirophycidae</taxon>
        <taxon>Thalassiosirales</taxon>
        <taxon>Skeletonemataceae</taxon>
        <taxon>Skeletonema</taxon>
        <taxon>Skeletonema marinoi-dohrnii complex</taxon>
    </lineage>
</organism>
<protein>
    <submittedName>
        <fullName evidence="2">Uncharacterized protein</fullName>
    </submittedName>
</protein>
<dbReference type="AlphaFoldDB" id="A0A6U3YB95"/>
<evidence type="ECO:0000256" key="1">
    <source>
        <dbReference type="SAM" id="Coils"/>
    </source>
</evidence>
<gene>
    <name evidence="2" type="ORF">SMAR0320_LOCUS18782</name>
</gene>
<feature type="coiled-coil region" evidence="1">
    <location>
        <begin position="52"/>
        <end position="82"/>
    </location>
</feature>
<dbReference type="Pfam" id="PF09803">
    <property type="entry name" value="Pet100"/>
    <property type="match status" value="1"/>
</dbReference>
<dbReference type="EMBL" id="HBGZ01026456">
    <property type="protein sequence ID" value="CAD9622592.1"/>
    <property type="molecule type" value="Transcribed_RNA"/>
</dbReference>
<dbReference type="InterPro" id="IPR018625">
    <property type="entry name" value="Pet100"/>
</dbReference>
<accession>A0A6U3YB95</accession>
<sequence length="130" mass="15244">MVLGRAGMKLEAQKFAVYLSIPIMASLAFNEPSVQKWAADYFQFMKYPSNPKTNLMKEFEQLQREREEEIEEERRMQEKRIKGREEYLAQMKLLNSSRDENAPGINTIDSTSNKSGWFGWLRGWRRGGES</sequence>
<dbReference type="GO" id="GO:0033617">
    <property type="term" value="P:mitochondrial respiratory chain complex IV assembly"/>
    <property type="evidence" value="ECO:0007669"/>
    <property type="project" value="InterPro"/>
</dbReference>
<proteinExistence type="predicted"/>
<keyword evidence="1" id="KW-0175">Coiled coil</keyword>